<protein>
    <submittedName>
        <fullName evidence="1">GL14963</fullName>
    </submittedName>
</protein>
<organism evidence="2">
    <name type="scientific">Drosophila persimilis</name>
    <name type="common">Fruit fly</name>
    <dbReference type="NCBI Taxonomy" id="7234"/>
    <lineage>
        <taxon>Eukaryota</taxon>
        <taxon>Metazoa</taxon>
        <taxon>Ecdysozoa</taxon>
        <taxon>Arthropoda</taxon>
        <taxon>Hexapoda</taxon>
        <taxon>Insecta</taxon>
        <taxon>Pterygota</taxon>
        <taxon>Neoptera</taxon>
        <taxon>Endopterygota</taxon>
        <taxon>Diptera</taxon>
        <taxon>Brachycera</taxon>
        <taxon>Muscomorpha</taxon>
        <taxon>Ephydroidea</taxon>
        <taxon>Drosophilidae</taxon>
        <taxon>Drosophila</taxon>
        <taxon>Sophophora</taxon>
    </lineage>
</organism>
<dbReference type="HOGENOM" id="CLU_1887902_0_0_1"/>
<dbReference type="EMBL" id="CH479200">
    <property type="protein sequence ID" value="EDW29698.1"/>
    <property type="molecule type" value="Genomic_DNA"/>
</dbReference>
<name>B4H0A3_DROPE</name>
<proteinExistence type="predicted"/>
<accession>B4H0A3</accession>
<dbReference type="AlphaFoldDB" id="B4H0A3"/>
<keyword evidence="2" id="KW-1185">Reference proteome</keyword>
<dbReference type="PhylomeDB" id="B4H0A3"/>
<sequence length="135" mass="14971">MSIFDSDASRVDLPMSFRFYPLVVMFFRFEGEQNCRLEGFVYWLNDKTGLERITVNFCQSSVTSGPCGDRMRKCCAITRICTVAQSVSTSAWPVGCDTPLPSAKALVCDVHDEAEAASGKESFSVRSKSCAYRPP</sequence>
<dbReference type="Proteomes" id="UP000008744">
    <property type="component" value="Unassembled WGS sequence"/>
</dbReference>
<reference evidence="1 2" key="1">
    <citation type="journal article" date="2007" name="Nature">
        <title>Evolution of genes and genomes on the Drosophila phylogeny.</title>
        <authorList>
            <consortium name="Drosophila 12 Genomes Consortium"/>
            <person name="Clark A.G."/>
            <person name="Eisen M.B."/>
            <person name="Smith D.R."/>
            <person name="Bergman C.M."/>
            <person name="Oliver B."/>
            <person name="Markow T.A."/>
            <person name="Kaufman T.C."/>
            <person name="Kellis M."/>
            <person name="Gelbart W."/>
            <person name="Iyer V.N."/>
            <person name="Pollard D.A."/>
            <person name="Sackton T.B."/>
            <person name="Larracuente A.M."/>
            <person name="Singh N.D."/>
            <person name="Abad J.P."/>
            <person name="Abt D.N."/>
            <person name="Adryan B."/>
            <person name="Aguade M."/>
            <person name="Akashi H."/>
            <person name="Anderson W.W."/>
            <person name="Aquadro C.F."/>
            <person name="Ardell D.H."/>
            <person name="Arguello R."/>
            <person name="Artieri C.G."/>
            <person name="Barbash D.A."/>
            <person name="Barker D."/>
            <person name="Barsanti P."/>
            <person name="Batterham P."/>
            <person name="Batzoglou S."/>
            <person name="Begun D."/>
            <person name="Bhutkar A."/>
            <person name="Blanco E."/>
            <person name="Bosak S.A."/>
            <person name="Bradley R.K."/>
            <person name="Brand A.D."/>
            <person name="Brent M.R."/>
            <person name="Brooks A.N."/>
            <person name="Brown R.H."/>
            <person name="Butlin R.K."/>
            <person name="Caggese C."/>
            <person name="Calvi B.R."/>
            <person name="Bernardo de Carvalho A."/>
            <person name="Caspi A."/>
            <person name="Castrezana S."/>
            <person name="Celniker S.E."/>
            <person name="Chang J.L."/>
            <person name="Chapple C."/>
            <person name="Chatterji S."/>
            <person name="Chinwalla A."/>
            <person name="Civetta A."/>
            <person name="Clifton S.W."/>
            <person name="Comeron J.M."/>
            <person name="Costello J.C."/>
            <person name="Coyne J.A."/>
            <person name="Daub J."/>
            <person name="David R.G."/>
            <person name="Delcher A.L."/>
            <person name="Delehaunty K."/>
            <person name="Do C.B."/>
            <person name="Ebling H."/>
            <person name="Edwards K."/>
            <person name="Eickbush T."/>
            <person name="Evans J.D."/>
            <person name="Filipski A."/>
            <person name="Findeiss S."/>
            <person name="Freyhult E."/>
            <person name="Fulton L."/>
            <person name="Fulton R."/>
            <person name="Garcia A.C."/>
            <person name="Gardiner A."/>
            <person name="Garfield D.A."/>
            <person name="Garvin B.E."/>
            <person name="Gibson G."/>
            <person name="Gilbert D."/>
            <person name="Gnerre S."/>
            <person name="Godfrey J."/>
            <person name="Good R."/>
            <person name="Gotea V."/>
            <person name="Gravely B."/>
            <person name="Greenberg A.J."/>
            <person name="Griffiths-Jones S."/>
            <person name="Gross S."/>
            <person name="Guigo R."/>
            <person name="Gustafson E.A."/>
            <person name="Haerty W."/>
            <person name="Hahn M.W."/>
            <person name="Halligan D.L."/>
            <person name="Halpern A.L."/>
            <person name="Halter G.M."/>
            <person name="Han M.V."/>
            <person name="Heger A."/>
            <person name="Hillier L."/>
            <person name="Hinrichs A.S."/>
            <person name="Holmes I."/>
            <person name="Hoskins R.A."/>
            <person name="Hubisz M.J."/>
            <person name="Hultmark D."/>
            <person name="Huntley M.A."/>
            <person name="Jaffe D.B."/>
            <person name="Jagadeeshan S."/>
            <person name="Jeck W.R."/>
            <person name="Johnson J."/>
            <person name="Jones C.D."/>
            <person name="Jordan W.C."/>
            <person name="Karpen G.H."/>
            <person name="Kataoka E."/>
            <person name="Keightley P.D."/>
            <person name="Kheradpour P."/>
            <person name="Kirkness E.F."/>
            <person name="Koerich L.B."/>
            <person name="Kristiansen K."/>
            <person name="Kudrna D."/>
            <person name="Kulathinal R.J."/>
            <person name="Kumar S."/>
            <person name="Kwok R."/>
            <person name="Lander E."/>
            <person name="Langley C.H."/>
            <person name="Lapoint R."/>
            <person name="Lazzaro B.P."/>
            <person name="Lee S.J."/>
            <person name="Levesque L."/>
            <person name="Li R."/>
            <person name="Lin C.F."/>
            <person name="Lin M.F."/>
            <person name="Lindblad-Toh K."/>
            <person name="Llopart A."/>
            <person name="Long M."/>
            <person name="Low L."/>
            <person name="Lozovsky E."/>
            <person name="Lu J."/>
            <person name="Luo M."/>
            <person name="Machado C.A."/>
            <person name="Makalowski W."/>
            <person name="Marzo M."/>
            <person name="Matsuda M."/>
            <person name="Matzkin L."/>
            <person name="McAllister B."/>
            <person name="McBride C.S."/>
            <person name="McKernan B."/>
            <person name="McKernan K."/>
            <person name="Mendez-Lago M."/>
            <person name="Minx P."/>
            <person name="Mollenhauer M.U."/>
            <person name="Montooth K."/>
            <person name="Mount S.M."/>
            <person name="Mu X."/>
            <person name="Myers E."/>
            <person name="Negre B."/>
            <person name="Newfeld S."/>
            <person name="Nielsen R."/>
            <person name="Noor M.A."/>
            <person name="O'Grady P."/>
            <person name="Pachter L."/>
            <person name="Papaceit M."/>
            <person name="Parisi M.J."/>
            <person name="Parisi M."/>
            <person name="Parts L."/>
            <person name="Pedersen J.S."/>
            <person name="Pesole G."/>
            <person name="Phillippy A.M."/>
            <person name="Ponting C.P."/>
            <person name="Pop M."/>
            <person name="Porcelli D."/>
            <person name="Powell J.R."/>
            <person name="Prohaska S."/>
            <person name="Pruitt K."/>
            <person name="Puig M."/>
            <person name="Quesneville H."/>
            <person name="Ram K.R."/>
            <person name="Rand D."/>
            <person name="Rasmussen M.D."/>
            <person name="Reed L.K."/>
            <person name="Reenan R."/>
            <person name="Reily A."/>
            <person name="Remington K.A."/>
            <person name="Rieger T.T."/>
            <person name="Ritchie M.G."/>
            <person name="Robin C."/>
            <person name="Rogers Y.H."/>
            <person name="Rohde C."/>
            <person name="Rozas J."/>
            <person name="Rubenfield M.J."/>
            <person name="Ruiz A."/>
            <person name="Russo S."/>
            <person name="Salzberg S.L."/>
            <person name="Sanchez-Gracia A."/>
            <person name="Saranga D.J."/>
            <person name="Sato H."/>
            <person name="Schaeffer S.W."/>
            <person name="Schatz M.C."/>
            <person name="Schlenke T."/>
            <person name="Schwartz R."/>
            <person name="Segarra C."/>
            <person name="Singh R.S."/>
            <person name="Sirot L."/>
            <person name="Sirota M."/>
            <person name="Sisneros N.B."/>
            <person name="Smith C.D."/>
            <person name="Smith T.F."/>
            <person name="Spieth J."/>
            <person name="Stage D.E."/>
            <person name="Stark A."/>
            <person name="Stephan W."/>
            <person name="Strausberg R.L."/>
            <person name="Strempel S."/>
            <person name="Sturgill D."/>
            <person name="Sutton G."/>
            <person name="Sutton G.G."/>
            <person name="Tao W."/>
            <person name="Teichmann S."/>
            <person name="Tobari Y.N."/>
            <person name="Tomimura Y."/>
            <person name="Tsolas J.M."/>
            <person name="Valente V.L."/>
            <person name="Venter E."/>
            <person name="Venter J.C."/>
            <person name="Vicario S."/>
            <person name="Vieira F.G."/>
            <person name="Vilella A.J."/>
            <person name="Villasante A."/>
            <person name="Walenz B."/>
            <person name="Wang J."/>
            <person name="Wasserman M."/>
            <person name="Watts T."/>
            <person name="Wilson D."/>
            <person name="Wilson R.K."/>
            <person name="Wing R.A."/>
            <person name="Wolfner M.F."/>
            <person name="Wong A."/>
            <person name="Wong G.K."/>
            <person name="Wu C.I."/>
            <person name="Wu G."/>
            <person name="Yamamoto D."/>
            <person name="Yang H.P."/>
            <person name="Yang S.P."/>
            <person name="Yorke J.A."/>
            <person name="Yoshida K."/>
            <person name="Zdobnov E."/>
            <person name="Zhang P."/>
            <person name="Zhang Y."/>
            <person name="Zimin A.V."/>
            <person name="Baldwin J."/>
            <person name="Abdouelleil A."/>
            <person name="Abdulkadir J."/>
            <person name="Abebe A."/>
            <person name="Abera B."/>
            <person name="Abreu J."/>
            <person name="Acer S.C."/>
            <person name="Aftuck L."/>
            <person name="Alexander A."/>
            <person name="An P."/>
            <person name="Anderson E."/>
            <person name="Anderson S."/>
            <person name="Arachi H."/>
            <person name="Azer M."/>
            <person name="Bachantsang P."/>
            <person name="Barry A."/>
            <person name="Bayul T."/>
            <person name="Berlin A."/>
            <person name="Bessette D."/>
            <person name="Bloom T."/>
            <person name="Blye J."/>
            <person name="Boguslavskiy L."/>
            <person name="Bonnet C."/>
            <person name="Boukhgalter B."/>
            <person name="Bourzgui I."/>
            <person name="Brown A."/>
            <person name="Cahill P."/>
            <person name="Channer S."/>
            <person name="Cheshatsang Y."/>
            <person name="Chuda L."/>
            <person name="Citroen M."/>
            <person name="Collymore A."/>
            <person name="Cooke P."/>
            <person name="Costello M."/>
            <person name="D'Aco K."/>
            <person name="Daza R."/>
            <person name="De Haan G."/>
            <person name="DeGray S."/>
            <person name="DeMaso C."/>
            <person name="Dhargay N."/>
            <person name="Dooley K."/>
            <person name="Dooley E."/>
            <person name="Doricent M."/>
            <person name="Dorje P."/>
            <person name="Dorjee K."/>
            <person name="Dupes A."/>
            <person name="Elong R."/>
            <person name="Falk J."/>
            <person name="Farina A."/>
            <person name="Faro S."/>
            <person name="Ferguson D."/>
            <person name="Fisher S."/>
            <person name="Foley C.D."/>
            <person name="Franke A."/>
            <person name="Friedrich D."/>
            <person name="Gadbois L."/>
            <person name="Gearin G."/>
            <person name="Gearin C.R."/>
            <person name="Giannoukos G."/>
            <person name="Goode T."/>
            <person name="Graham J."/>
            <person name="Grandbois E."/>
            <person name="Grewal S."/>
            <person name="Gyaltsen K."/>
            <person name="Hafez N."/>
            <person name="Hagos B."/>
            <person name="Hall J."/>
            <person name="Henson C."/>
            <person name="Hollinger A."/>
            <person name="Honan T."/>
            <person name="Huard M.D."/>
            <person name="Hughes L."/>
            <person name="Hurhula B."/>
            <person name="Husby M.E."/>
            <person name="Kamat A."/>
            <person name="Kanga B."/>
            <person name="Kashin S."/>
            <person name="Khazanovich D."/>
            <person name="Kisner P."/>
            <person name="Lance K."/>
            <person name="Lara M."/>
            <person name="Lee W."/>
            <person name="Lennon N."/>
            <person name="Letendre F."/>
            <person name="LeVine R."/>
            <person name="Lipovsky A."/>
            <person name="Liu X."/>
            <person name="Liu J."/>
            <person name="Liu S."/>
            <person name="Lokyitsang T."/>
            <person name="Lokyitsang Y."/>
            <person name="Lubonja R."/>
            <person name="Lui A."/>
            <person name="MacDonald P."/>
            <person name="Magnisalis V."/>
            <person name="Maru K."/>
            <person name="Matthews C."/>
            <person name="McCusker W."/>
            <person name="McDonough S."/>
            <person name="Mehta T."/>
            <person name="Meldrim J."/>
            <person name="Meneus L."/>
            <person name="Mihai O."/>
            <person name="Mihalev A."/>
            <person name="Mihova T."/>
            <person name="Mittelman R."/>
            <person name="Mlenga V."/>
            <person name="Montmayeur A."/>
            <person name="Mulrain L."/>
            <person name="Navidi A."/>
            <person name="Naylor J."/>
            <person name="Negash T."/>
            <person name="Nguyen T."/>
            <person name="Nguyen N."/>
            <person name="Nicol R."/>
            <person name="Norbu C."/>
            <person name="Norbu N."/>
            <person name="Novod N."/>
            <person name="O'Neill B."/>
            <person name="Osman S."/>
            <person name="Markiewicz E."/>
            <person name="Oyono O.L."/>
            <person name="Patti C."/>
            <person name="Phunkhang P."/>
            <person name="Pierre F."/>
            <person name="Priest M."/>
            <person name="Raghuraman S."/>
            <person name="Rege F."/>
            <person name="Reyes R."/>
            <person name="Rise C."/>
            <person name="Rogov P."/>
            <person name="Ross K."/>
            <person name="Ryan E."/>
            <person name="Settipalli S."/>
            <person name="Shea T."/>
            <person name="Sherpa N."/>
            <person name="Shi L."/>
            <person name="Shih D."/>
            <person name="Sparrow T."/>
            <person name="Spaulding J."/>
            <person name="Stalker J."/>
            <person name="Stange-Thomann N."/>
            <person name="Stavropoulos S."/>
            <person name="Stone C."/>
            <person name="Strader C."/>
            <person name="Tesfaye S."/>
            <person name="Thomson T."/>
            <person name="Thoulutsang Y."/>
            <person name="Thoulutsang D."/>
            <person name="Topham K."/>
            <person name="Topping I."/>
            <person name="Tsamla T."/>
            <person name="Vassiliev H."/>
            <person name="Vo A."/>
            <person name="Wangchuk T."/>
            <person name="Wangdi T."/>
            <person name="Weiand M."/>
            <person name="Wilkinson J."/>
            <person name="Wilson A."/>
            <person name="Yadav S."/>
            <person name="Young G."/>
            <person name="Yu Q."/>
            <person name="Zembek L."/>
            <person name="Zhong D."/>
            <person name="Zimmer A."/>
            <person name="Zwirko Z."/>
            <person name="Jaffe D.B."/>
            <person name="Alvarez P."/>
            <person name="Brockman W."/>
            <person name="Butler J."/>
            <person name="Chin C."/>
            <person name="Gnerre S."/>
            <person name="Grabherr M."/>
            <person name="Kleber M."/>
            <person name="Mauceli E."/>
            <person name="MacCallum I."/>
        </authorList>
    </citation>
    <scope>NUCLEOTIDE SEQUENCE [LARGE SCALE GENOMIC DNA]</scope>
    <source>
        <strain evidence="2">MSH-3 / Tucson 14011-0111.49</strain>
    </source>
</reference>
<evidence type="ECO:0000313" key="1">
    <source>
        <dbReference type="EMBL" id="EDW29698.1"/>
    </source>
</evidence>
<evidence type="ECO:0000313" key="2">
    <source>
        <dbReference type="Proteomes" id="UP000008744"/>
    </source>
</evidence>
<gene>
    <name evidence="1" type="primary">Dper\GL14963</name>
    <name evidence="1" type="ORF">Dper_GL14963</name>
</gene>